<evidence type="ECO:0000259" key="1">
    <source>
        <dbReference type="Pfam" id="PF03235"/>
    </source>
</evidence>
<keyword evidence="3" id="KW-1185">Reference proteome</keyword>
<dbReference type="KEGG" id="sgz:C0216_08080"/>
<organism evidence="2 3">
    <name type="scientific">Streptomyces globosus</name>
    <dbReference type="NCBI Taxonomy" id="68209"/>
    <lineage>
        <taxon>Bacteria</taxon>
        <taxon>Bacillati</taxon>
        <taxon>Actinomycetota</taxon>
        <taxon>Actinomycetes</taxon>
        <taxon>Kitasatosporales</taxon>
        <taxon>Streptomycetaceae</taxon>
        <taxon>Streptomyces</taxon>
    </lineage>
</organism>
<reference evidence="2 3" key="1">
    <citation type="submission" date="2018-01" db="EMBL/GenBank/DDBJ databases">
        <title>Draft genome Sequence of streptomyces globosus LZH-48.</title>
        <authorList>
            <person name="Ran K."/>
            <person name="Li Z."/>
            <person name="Wei S."/>
            <person name="Dong R."/>
        </authorList>
    </citation>
    <scope>NUCLEOTIDE SEQUENCE [LARGE SCALE GENOMIC DNA]</scope>
    <source>
        <strain evidence="2 3">LZH-48</strain>
    </source>
</reference>
<evidence type="ECO:0000313" key="3">
    <source>
        <dbReference type="Proteomes" id="UP000252004"/>
    </source>
</evidence>
<dbReference type="AlphaFoldDB" id="A0A344TXQ8"/>
<accession>A0A344TXQ8</accession>
<dbReference type="PANTHER" id="PTHR37292:SF2">
    <property type="entry name" value="DUF262 DOMAIN-CONTAINING PROTEIN"/>
    <property type="match status" value="1"/>
</dbReference>
<gene>
    <name evidence="2" type="ORF">C0216_08080</name>
</gene>
<feature type="domain" description="GmrSD restriction endonucleases N-terminal" evidence="1">
    <location>
        <begin position="10"/>
        <end position="252"/>
    </location>
</feature>
<dbReference type="InterPro" id="IPR004919">
    <property type="entry name" value="GmrSD_N"/>
</dbReference>
<dbReference type="PANTHER" id="PTHR37292">
    <property type="entry name" value="VNG6097C"/>
    <property type="match status" value="1"/>
</dbReference>
<sequence>MAGLDNVKLKALLADVASGSLQLPDFQRDWKWDDDRIRAIIATVTLDYPLGVVMTLETGGDSPFRARALTGAQVADEVAPSLLLLDGQQRLTSLFQALFQDSPVETTDARGNPVRRWYYVDVKNAIGSPADRDEAIVSVPEDKVQRSNFARSVVHDLTTAEGECAAGLFPLSIVFDTAKVNAWRRAYEKMDDGHFDRWSRFEEQVLEPVRSFQVPMIKLAASTSMDAVCAVFERVNTGGVPLNVFELLTATYAGDRAYRERTGDYYQLPQVWRAIKEDLAGRHPVFGRLEAGIDDGLSSSDFLQAVALVRTWSRKQDGQGTGVSCKRRDLLELPLADFESLAPRLAQAFTWAGAFLERQCIVRAAELPYRTQLVPLAAVRAILGEATDRLGAEDMITQWYWCGVLGEMYGGSTETRFTRDVEQLVAWVRREGPAPETVTDAYFFPERLDTLTTRNSAAYKGIYALLIKQGAVDWHYTDAPLKPSLMDEYGVDVRHIFPRAWVRRNQDGAKSSPANSIVNKTPLSLRAAQALTGAPGSYLDSLAAASDMRREWFDDVIATHLIDPYFLRNNDYEAFYAARAKQLEDMVYAAMGKRTILRDMTDGKAVK</sequence>
<proteinExistence type="predicted"/>
<evidence type="ECO:0000313" key="2">
    <source>
        <dbReference type="EMBL" id="AXE23429.1"/>
    </source>
</evidence>
<name>A0A344TXQ8_9ACTN</name>
<protein>
    <recommendedName>
        <fullName evidence="1">GmrSD restriction endonucleases N-terminal domain-containing protein</fullName>
    </recommendedName>
</protein>
<dbReference type="RefSeq" id="WP_114054610.1">
    <property type="nucleotide sequence ID" value="NZ_CP030862.1"/>
</dbReference>
<dbReference type="Pfam" id="PF03235">
    <property type="entry name" value="GmrSD_N"/>
    <property type="match status" value="1"/>
</dbReference>
<dbReference type="Proteomes" id="UP000252004">
    <property type="component" value="Chromosome"/>
</dbReference>
<dbReference type="OrthoDB" id="9787127at2"/>
<dbReference type="EMBL" id="CP030862">
    <property type="protein sequence ID" value="AXE23429.1"/>
    <property type="molecule type" value="Genomic_DNA"/>
</dbReference>